<dbReference type="InterPro" id="IPR032675">
    <property type="entry name" value="LRR_dom_sf"/>
</dbReference>
<dbReference type="OrthoDB" id="1898799at2759"/>
<keyword evidence="2" id="KW-1185">Reference proteome</keyword>
<name>A0A1V9YDI0_ACHHY</name>
<evidence type="ECO:0000313" key="2">
    <source>
        <dbReference type="Proteomes" id="UP000243579"/>
    </source>
</evidence>
<dbReference type="SUPFAM" id="SSF52047">
    <property type="entry name" value="RNI-like"/>
    <property type="match status" value="1"/>
</dbReference>
<comment type="caution">
    <text evidence="1">The sequence shown here is derived from an EMBL/GenBank/DDBJ whole genome shotgun (WGS) entry which is preliminary data.</text>
</comment>
<sequence>MLGNVHTLILSGCKNVTDVSALTNVHTLHLSGIDIDDVSALGNCVELNLLSLVHEAVPNDP</sequence>
<dbReference type="STRING" id="1202772.A0A1V9YDI0"/>
<organism evidence="1 2">
    <name type="scientific">Achlya hypogyna</name>
    <name type="common">Oomycete</name>
    <name type="synonym">Protoachlya hypogyna</name>
    <dbReference type="NCBI Taxonomy" id="1202772"/>
    <lineage>
        <taxon>Eukaryota</taxon>
        <taxon>Sar</taxon>
        <taxon>Stramenopiles</taxon>
        <taxon>Oomycota</taxon>
        <taxon>Saprolegniomycetes</taxon>
        <taxon>Saprolegniales</taxon>
        <taxon>Achlyaceae</taxon>
        <taxon>Achlya</taxon>
    </lineage>
</organism>
<accession>A0A1V9YDI0</accession>
<dbReference type="Gene3D" id="3.80.10.10">
    <property type="entry name" value="Ribonuclease Inhibitor"/>
    <property type="match status" value="1"/>
</dbReference>
<dbReference type="EMBL" id="JNBR01002069">
    <property type="protein sequence ID" value="OQR83813.1"/>
    <property type="molecule type" value="Genomic_DNA"/>
</dbReference>
<proteinExistence type="predicted"/>
<protein>
    <submittedName>
        <fullName evidence="1">Uncharacterized protein</fullName>
    </submittedName>
</protein>
<dbReference type="Proteomes" id="UP000243579">
    <property type="component" value="Unassembled WGS sequence"/>
</dbReference>
<reference evidence="1 2" key="1">
    <citation type="journal article" date="2014" name="Genome Biol. Evol.">
        <title>The secreted proteins of Achlya hypogyna and Thraustotheca clavata identify the ancestral oomycete secretome and reveal gene acquisitions by horizontal gene transfer.</title>
        <authorList>
            <person name="Misner I."/>
            <person name="Blouin N."/>
            <person name="Leonard G."/>
            <person name="Richards T.A."/>
            <person name="Lane C.E."/>
        </authorList>
    </citation>
    <scope>NUCLEOTIDE SEQUENCE [LARGE SCALE GENOMIC DNA]</scope>
    <source>
        <strain evidence="1 2">ATCC 48635</strain>
    </source>
</reference>
<gene>
    <name evidence="1" type="ORF">ACHHYP_14256</name>
</gene>
<evidence type="ECO:0000313" key="1">
    <source>
        <dbReference type="EMBL" id="OQR83813.1"/>
    </source>
</evidence>
<dbReference type="AlphaFoldDB" id="A0A1V9YDI0"/>